<dbReference type="EMBL" id="CP043727">
    <property type="protein sequence ID" value="QHB34686.1"/>
    <property type="molecule type" value="Genomic_DNA"/>
</dbReference>
<feature type="domain" description="SH3b1" evidence="1">
    <location>
        <begin position="181"/>
        <end position="233"/>
    </location>
</feature>
<evidence type="ECO:0000259" key="1">
    <source>
        <dbReference type="Pfam" id="PF12913"/>
    </source>
</evidence>
<dbReference type="Pfam" id="PF12914">
    <property type="entry name" value="SH3_7"/>
    <property type="match status" value="1"/>
</dbReference>
<dbReference type="Gene3D" id="3.90.1720.10">
    <property type="entry name" value="endopeptidase domain like (from Nostoc punctiforme)"/>
    <property type="match status" value="1"/>
</dbReference>
<dbReference type="KEGG" id="yca:F0T03_08150"/>
<reference evidence="4" key="1">
    <citation type="submission" date="2019-09" db="EMBL/GenBank/DDBJ databases">
        <title>Yersinia canariae sp. nov., isolated from a human yersiniosis case.</title>
        <authorList>
            <person name="Nguyen S.V."/>
            <person name="Greig D."/>
            <person name="Hurley D."/>
            <person name="Cao Y."/>
            <person name="McCabe E."/>
            <person name="Mitchell M."/>
            <person name="Jenkins C."/>
            <person name="Fanning S."/>
        </authorList>
    </citation>
    <scope>NUCLEOTIDE SEQUENCE [LARGE SCALE GENOMIC DNA]</scope>
    <source>
        <strain evidence="4">NCTC 14382</strain>
    </source>
</reference>
<protein>
    <submittedName>
        <fullName evidence="3">Hydrolase</fullName>
    </submittedName>
</protein>
<evidence type="ECO:0000259" key="2">
    <source>
        <dbReference type="Pfam" id="PF12914"/>
    </source>
</evidence>
<name>A0A857F4N6_9GAMM</name>
<dbReference type="GO" id="GO:0016787">
    <property type="term" value="F:hydrolase activity"/>
    <property type="evidence" value="ECO:0007669"/>
    <property type="project" value="UniProtKB-KW"/>
</dbReference>
<dbReference type="InterPro" id="IPR026864">
    <property type="entry name" value="SH3b2-type_SH3"/>
</dbReference>
<dbReference type="InterPro" id="IPR039439">
    <property type="entry name" value="SH3b1_dom"/>
</dbReference>
<keyword evidence="4" id="KW-1185">Reference proteome</keyword>
<dbReference type="InterPro" id="IPR027017">
    <property type="entry name" value="P60_peptidase_YkfC"/>
</dbReference>
<feature type="domain" description="SH3b2-type SH3" evidence="2">
    <location>
        <begin position="244"/>
        <end position="286"/>
    </location>
</feature>
<dbReference type="PIRSF" id="PIRSF019015">
    <property type="entry name" value="P60_peptidase_YkfC"/>
    <property type="match status" value="1"/>
</dbReference>
<dbReference type="SUPFAM" id="SSF54001">
    <property type="entry name" value="Cysteine proteinases"/>
    <property type="match status" value="1"/>
</dbReference>
<sequence length="480" mass="53758">MKKTIGYNILFLLTGFISFFVYSSALYSQQPLIQTDIVRIDKTKTIFPIQDYPQDTDRWIPENNHYHTPFMNSEQQSSAFKALLNHYFGQNSGDLSPWNKNYISTALGSAGVATKKLSKYIAQFTRSDSRHYGENFLLLDSGWKKQIQHLASIAITEEYHRTSRGIVLKETAVRLLPTTYPAFGNPSQAGQGFPFDMLQESALHPGEPIYIAGITQDKSWSFVISPSVIGWVESSDIANVDDVFIQRWISMARASLGAVINDNASLVDSEGIFRFTARTGTLLPLKTVNGKKIVAIPVKNKQGKADIYYAPLSENAIHQIPMIPTPETLSLLIKGMQGKSYGWGNIYGHNDCSAEIRNLLLPLGIYLPRNAHEQSLSARNVDLSHYSTAERIDYLMKHGKPFTTLIYIGGHVMLYIGNIDWKGQTVPATYQNLWGLEPADASSRSIIGKSVFFPLLSRYPQDPKLDSLAGKSIFIMTWLN</sequence>
<dbReference type="Proteomes" id="UP000464402">
    <property type="component" value="Chromosome"/>
</dbReference>
<dbReference type="AlphaFoldDB" id="A0A857F4N6"/>
<gene>
    <name evidence="3" type="ORF">F0T03_08150</name>
</gene>
<dbReference type="InterPro" id="IPR038765">
    <property type="entry name" value="Papain-like_cys_pep_sf"/>
</dbReference>
<accession>A0A857F4N6</accession>
<keyword evidence="3" id="KW-0378">Hydrolase</keyword>
<dbReference type="Pfam" id="PF12913">
    <property type="entry name" value="SH3_6"/>
    <property type="match status" value="1"/>
</dbReference>
<evidence type="ECO:0000313" key="4">
    <source>
        <dbReference type="Proteomes" id="UP000464402"/>
    </source>
</evidence>
<organism evidence="3 4">
    <name type="scientific">Yersinia canariae</name>
    <dbReference type="NCBI Taxonomy" id="2607663"/>
    <lineage>
        <taxon>Bacteria</taxon>
        <taxon>Pseudomonadati</taxon>
        <taxon>Pseudomonadota</taxon>
        <taxon>Gammaproteobacteria</taxon>
        <taxon>Enterobacterales</taxon>
        <taxon>Yersiniaceae</taxon>
        <taxon>Yersinia</taxon>
    </lineage>
</organism>
<evidence type="ECO:0000313" key="3">
    <source>
        <dbReference type="EMBL" id="QHB34686.1"/>
    </source>
</evidence>
<proteinExistence type="predicted"/>